<name>A0A0K0FD85_STRVS</name>
<dbReference type="PANTHER" id="PTHR46162">
    <property type="entry name" value="TRAF-LIKE FAMILY PROTEIN"/>
    <property type="match status" value="1"/>
</dbReference>
<sequence length="384" mass="45283">MIFAILDVLYTDQTDKNFKYLYTIENFSLRPEKTGEKIISPTFVVGCEERSEWCLHIYPNGDNEESKEYVSVYLELLKPNTAIIKYRFSILNDKGEEKNIFDCEDTGEFDYIVESYSWGFPKFVKKDFLLDRSNGLLINDKLTILCKTEIFEFKSENHEVSIPYDVLYTNKTDINNFKYKYTIENFSLRPEKTGEKIISPTFVVGSKERSEWCLHIYPNGDNEGSKEYVSVYLELLKPNTAIIKYRFSILNEKGEEKNIFDSTDTGEFDYIVESYSWGFTKFVRKDFLLDRSSGLLINDKLTILCVAEIYELKSENHENSIPYDVLYTNKTDNYFKYIYTIENFSLRPEKTNKMSLHLMRKPWTFVLLYFGTACQKPFQNHSPF</sequence>
<dbReference type="SMART" id="SM00061">
    <property type="entry name" value="MATH"/>
    <property type="match status" value="2"/>
</dbReference>
<protein>
    <submittedName>
        <fullName evidence="3">Speckle-type POZ protein-like (inferred by orthology to a human protein)</fullName>
    </submittedName>
</protein>
<dbReference type="SUPFAM" id="SSF49599">
    <property type="entry name" value="TRAF domain-like"/>
    <property type="match status" value="2"/>
</dbReference>
<reference evidence="2" key="1">
    <citation type="submission" date="2014-07" db="EMBL/GenBank/DDBJ databases">
        <authorList>
            <person name="Martin A.A"/>
            <person name="De Silva N."/>
        </authorList>
    </citation>
    <scope>NUCLEOTIDE SEQUENCE</scope>
</reference>
<dbReference type="PANTHER" id="PTHR46162:SF2">
    <property type="entry name" value="ANKYRIN REPEAT-CONTAINING PROTEIN-RELATED"/>
    <property type="match status" value="1"/>
</dbReference>
<keyword evidence="2" id="KW-1185">Reference proteome</keyword>
<evidence type="ECO:0000313" key="2">
    <source>
        <dbReference type="Proteomes" id="UP000035680"/>
    </source>
</evidence>
<dbReference type="STRING" id="75913.A0A0K0FD85"/>
<dbReference type="Gene3D" id="2.60.210.10">
    <property type="entry name" value="Apoptosis, Tumor Necrosis Factor Receptor Associated Protein 2, Chain A"/>
    <property type="match status" value="2"/>
</dbReference>
<dbReference type="Proteomes" id="UP000035680">
    <property type="component" value="Unassembled WGS sequence"/>
</dbReference>
<dbReference type="Pfam" id="PF22486">
    <property type="entry name" value="MATH_2"/>
    <property type="match status" value="2"/>
</dbReference>
<dbReference type="PROSITE" id="PS50144">
    <property type="entry name" value="MATH"/>
    <property type="match status" value="2"/>
</dbReference>
<feature type="domain" description="MATH" evidence="1">
    <location>
        <begin position="176"/>
        <end position="307"/>
    </location>
</feature>
<dbReference type="InterPro" id="IPR008974">
    <property type="entry name" value="TRAF-like"/>
</dbReference>
<reference evidence="3" key="2">
    <citation type="submission" date="2015-08" db="UniProtKB">
        <authorList>
            <consortium name="WormBaseParasite"/>
        </authorList>
    </citation>
    <scope>IDENTIFICATION</scope>
</reference>
<evidence type="ECO:0000313" key="3">
    <source>
        <dbReference type="WBParaSite" id="SVE_0680500.1"/>
    </source>
</evidence>
<evidence type="ECO:0000259" key="1">
    <source>
        <dbReference type="PROSITE" id="PS50144"/>
    </source>
</evidence>
<feature type="domain" description="MATH" evidence="1">
    <location>
        <begin position="17"/>
        <end position="148"/>
    </location>
</feature>
<dbReference type="WBParaSite" id="SVE_0680500.1">
    <property type="protein sequence ID" value="SVE_0680500.1"/>
    <property type="gene ID" value="SVE_0680500"/>
</dbReference>
<dbReference type="InterPro" id="IPR002083">
    <property type="entry name" value="MATH/TRAF_dom"/>
</dbReference>
<proteinExistence type="predicted"/>
<accession>A0A0K0FD85</accession>
<organism evidence="2 3">
    <name type="scientific">Strongyloides venezuelensis</name>
    <name type="common">Threadworm</name>
    <dbReference type="NCBI Taxonomy" id="75913"/>
    <lineage>
        <taxon>Eukaryota</taxon>
        <taxon>Metazoa</taxon>
        <taxon>Ecdysozoa</taxon>
        <taxon>Nematoda</taxon>
        <taxon>Chromadorea</taxon>
        <taxon>Rhabditida</taxon>
        <taxon>Tylenchina</taxon>
        <taxon>Panagrolaimomorpha</taxon>
        <taxon>Strongyloidoidea</taxon>
        <taxon>Strongyloididae</taxon>
        <taxon>Strongyloides</taxon>
    </lineage>
</organism>
<dbReference type="AlphaFoldDB" id="A0A0K0FD85"/>